<gene>
    <name evidence="1" type="ORF">BA062_11680</name>
</gene>
<protein>
    <submittedName>
        <fullName evidence="1">Mini-circle protein</fullName>
    </submittedName>
</protein>
<accession>A0A318LN97</accession>
<dbReference type="SUPFAM" id="SSF109854">
    <property type="entry name" value="DinB/YfiT-like putative metalloenzymes"/>
    <property type="match status" value="1"/>
</dbReference>
<dbReference type="Gene3D" id="1.20.120.450">
    <property type="entry name" value="dinb family like domain"/>
    <property type="match status" value="1"/>
</dbReference>
<dbReference type="EMBL" id="MASU01000005">
    <property type="protein sequence ID" value="PXY36096.1"/>
    <property type="molecule type" value="Genomic_DNA"/>
</dbReference>
<dbReference type="AlphaFoldDB" id="A0A318LN97"/>
<dbReference type="OrthoDB" id="4548523at2"/>
<comment type="caution">
    <text evidence="1">The sequence shown here is derived from an EMBL/GenBank/DDBJ whole genome shotgun (WGS) entry which is preliminary data.</text>
</comment>
<organism evidence="1 2">
    <name type="scientific">Prauserella flavalba</name>
    <dbReference type="NCBI Taxonomy" id="1477506"/>
    <lineage>
        <taxon>Bacteria</taxon>
        <taxon>Bacillati</taxon>
        <taxon>Actinomycetota</taxon>
        <taxon>Actinomycetes</taxon>
        <taxon>Pseudonocardiales</taxon>
        <taxon>Pseudonocardiaceae</taxon>
        <taxon>Prauserella</taxon>
    </lineage>
</organism>
<dbReference type="InterPro" id="IPR007061">
    <property type="entry name" value="MST-like"/>
</dbReference>
<keyword evidence="2" id="KW-1185">Reference proteome</keyword>
<name>A0A318LN97_9PSEU</name>
<dbReference type="RefSeq" id="WP_110336098.1">
    <property type="nucleotide sequence ID" value="NZ_MASU01000005.1"/>
</dbReference>
<evidence type="ECO:0000313" key="1">
    <source>
        <dbReference type="EMBL" id="PXY36096.1"/>
    </source>
</evidence>
<dbReference type="InterPro" id="IPR034660">
    <property type="entry name" value="DinB/YfiT-like"/>
</dbReference>
<sequence>MSARRKRDIGPPSAGPGEKAVLTGFLDYLRAAVAANAEGVPGTQARAPGVPSGTNLLGLVRHLTFVERHWLLGEDVTDWQATFHAAQDDTADSVLAAYRRTNAEANERIARWDDLTEPGPRPARRGRAAPSRRWTLAHLIEETARHAGHADILRELLDGSTGR</sequence>
<dbReference type="Proteomes" id="UP000247892">
    <property type="component" value="Unassembled WGS sequence"/>
</dbReference>
<reference evidence="1 2" key="1">
    <citation type="submission" date="2016-07" db="EMBL/GenBank/DDBJ databases">
        <title>Draft genome sequence of Prauserella sp. YIM 121212, isolated from alkaline soil.</title>
        <authorList>
            <person name="Ruckert C."/>
            <person name="Albersmeier A."/>
            <person name="Jiang C.-L."/>
            <person name="Jiang Y."/>
            <person name="Kalinowski J."/>
            <person name="Schneider O."/>
            <person name="Winkler A."/>
            <person name="Zotchev S.B."/>
        </authorList>
    </citation>
    <scope>NUCLEOTIDE SEQUENCE [LARGE SCALE GENOMIC DNA]</scope>
    <source>
        <strain evidence="1 2">YIM 121212</strain>
    </source>
</reference>
<proteinExistence type="predicted"/>
<evidence type="ECO:0000313" key="2">
    <source>
        <dbReference type="Proteomes" id="UP000247892"/>
    </source>
</evidence>
<dbReference type="Pfam" id="PF04978">
    <property type="entry name" value="MST"/>
    <property type="match status" value="1"/>
</dbReference>